<dbReference type="PRINTS" id="PR00133">
    <property type="entry name" value="GLHYDRLASE3"/>
</dbReference>
<evidence type="ECO:0000313" key="7">
    <source>
        <dbReference type="Proteomes" id="UP000642748"/>
    </source>
</evidence>
<dbReference type="SUPFAM" id="SSF52279">
    <property type="entry name" value="Beta-D-glucan exohydrolase, C-terminal domain"/>
    <property type="match status" value="1"/>
</dbReference>
<evidence type="ECO:0000256" key="2">
    <source>
        <dbReference type="ARBA" id="ARBA00022801"/>
    </source>
</evidence>
<proteinExistence type="inferred from homology"/>
<dbReference type="RefSeq" id="WP_203920009.1">
    <property type="nucleotide sequence ID" value="NZ_BONZ01000043.1"/>
</dbReference>
<dbReference type="EMBL" id="BONZ01000043">
    <property type="protein sequence ID" value="GIH16433.1"/>
    <property type="molecule type" value="Genomic_DNA"/>
</dbReference>
<dbReference type="InterPro" id="IPR051915">
    <property type="entry name" value="Cellulose_Degrad_GH3"/>
</dbReference>
<dbReference type="AlphaFoldDB" id="A0A8J3QVA5"/>
<evidence type="ECO:0000256" key="3">
    <source>
        <dbReference type="RuleBase" id="RU361161"/>
    </source>
</evidence>
<dbReference type="Gene3D" id="3.20.20.300">
    <property type="entry name" value="Glycoside hydrolase, family 3, N-terminal domain"/>
    <property type="match status" value="1"/>
</dbReference>
<dbReference type="Gene3D" id="3.40.50.1700">
    <property type="entry name" value="Glycoside hydrolase family 3 C-terminal domain"/>
    <property type="match status" value="1"/>
</dbReference>
<dbReference type="InterPro" id="IPR017853">
    <property type="entry name" value="GH"/>
</dbReference>
<gene>
    <name evidence="6" type="primary">bglX_2</name>
    <name evidence="6" type="ORF">Raf01_46050</name>
</gene>
<keyword evidence="3" id="KW-0326">Glycosidase</keyword>
<feature type="domain" description="Fibronectin type III-like" evidence="5">
    <location>
        <begin position="699"/>
        <end position="768"/>
    </location>
</feature>
<keyword evidence="2 3" id="KW-0378">Hydrolase</keyword>
<protein>
    <submittedName>
        <fullName evidence="6">Beta-glucosidase</fullName>
    </submittedName>
</protein>
<dbReference type="GO" id="GO:0008422">
    <property type="term" value="F:beta-glucosidase activity"/>
    <property type="evidence" value="ECO:0007669"/>
    <property type="project" value="TreeGrafter"/>
</dbReference>
<dbReference type="SUPFAM" id="SSF51445">
    <property type="entry name" value="(Trans)glycosidases"/>
    <property type="match status" value="1"/>
</dbReference>
<dbReference type="InterPro" id="IPR026891">
    <property type="entry name" value="Fn3-like"/>
</dbReference>
<keyword evidence="7" id="KW-1185">Reference proteome</keyword>
<dbReference type="Pfam" id="PF01915">
    <property type="entry name" value="Glyco_hydro_3_C"/>
    <property type="match status" value="1"/>
</dbReference>
<sequence length="817" mass="86207">MTHDSDLPQDTWRDVTAPTAARVADLMARMTVREKLAQLYGVWVQVDEVAGAVAPHQGDQAPDPLDWDELIRHGLGQITRVYGSAPVDPIDGARRVANLQGQVTKAGRFGVPAIVHEEILTGLAAWQATIYPSPLCWGASFDPELSEAIGAQIGGLMRRLGVQQGLAPVLDVVRDLRWGRVEETIGEDPYLVGIIGSGYVRGVESAGVVATLKHFAGYSASRAGRNLAPVSIGRREIADVLLPPFEMALQAGARSVMSNYTDLDGVPVAADPALLTEVLRERYGFTGTVVSDYFGIAFLQTLHGVAASRADAAELALRAGIDVELPGMNCYGQPLVDAVESGRVDIALIDRALTRVLRQKCELGLLDPDWSAQPPALSAGVTTLEIDDEASRQLARRAAQRSIVLLRNEPPGSVQQAGSAQQGDSAQQAGSPVLPLAPGLRLAVVGPGADEPDAMLGCYSFPRHVGIHHSDLPKGVAIPSLVESLRADPAGYEVRYVQGCPVTGGDDAGIADAVAVARCADVCLVVLGDLAGLFGAGTSGEGCDAVDLRLPGRQEELLEAVLATGTPVVLVLLLGRPYELSRQVDRLAAAVCAFFPGEEGAPALADVLSGRVNPSGHLPVSFPGAGASQPSTYLAAPLAQRSEVSTVDPTPLFPFGHGLSYAPVCWGEVTLNGPSLWPAEGSSRLSVTLRNESDRDSSEVIQVYLHDPVAEVVRPLQRLIGAARVDLAAGDSRTVLMDLHADLTSYAGLGGERIVEPGEVELWVGASSTDIRARLHLIMTGPRRTVGFDRVMHPKVTVLAQQALSSDEAASADQMSR</sequence>
<comment type="caution">
    <text evidence="6">The sequence shown here is derived from an EMBL/GenBank/DDBJ whole genome shotgun (WGS) entry which is preliminary data.</text>
</comment>
<accession>A0A8J3QVA5</accession>
<dbReference type="SMART" id="SM01217">
    <property type="entry name" value="Fn3_like"/>
    <property type="match status" value="1"/>
</dbReference>
<evidence type="ECO:0000256" key="4">
    <source>
        <dbReference type="SAM" id="MobiDB-lite"/>
    </source>
</evidence>
<dbReference type="InterPro" id="IPR002772">
    <property type="entry name" value="Glyco_hydro_3_C"/>
</dbReference>
<dbReference type="Pfam" id="PF00933">
    <property type="entry name" value="Glyco_hydro_3"/>
    <property type="match status" value="1"/>
</dbReference>
<feature type="compositionally biased region" description="Low complexity" evidence="4">
    <location>
        <begin position="412"/>
        <end position="430"/>
    </location>
</feature>
<dbReference type="Proteomes" id="UP000642748">
    <property type="component" value="Unassembled WGS sequence"/>
</dbReference>
<dbReference type="Gene3D" id="2.60.40.10">
    <property type="entry name" value="Immunoglobulins"/>
    <property type="match status" value="1"/>
</dbReference>
<evidence type="ECO:0000256" key="1">
    <source>
        <dbReference type="ARBA" id="ARBA00005336"/>
    </source>
</evidence>
<dbReference type="InterPro" id="IPR036962">
    <property type="entry name" value="Glyco_hydro_3_N_sf"/>
</dbReference>
<dbReference type="Pfam" id="PF14310">
    <property type="entry name" value="Fn3-like"/>
    <property type="match status" value="1"/>
</dbReference>
<dbReference type="InterPro" id="IPR036881">
    <property type="entry name" value="Glyco_hydro_3_C_sf"/>
</dbReference>
<dbReference type="PANTHER" id="PTHR30620">
    <property type="entry name" value="PERIPLASMIC BETA-GLUCOSIDASE-RELATED"/>
    <property type="match status" value="1"/>
</dbReference>
<evidence type="ECO:0000259" key="5">
    <source>
        <dbReference type="SMART" id="SM01217"/>
    </source>
</evidence>
<dbReference type="PROSITE" id="PS00775">
    <property type="entry name" value="GLYCOSYL_HYDROL_F3"/>
    <property type="match status" value="1"/>
</dbReference>
<feature type="region of interest" description="Disordered" evidence="4">
    <location>
        <begin position="411"/>
        <end position="430"/>
    </location>
</feature>
<dbReference type="GO" id="GO:0009251">
    <property type="term" value="P:glucan catabolic process"/>
    <property type="evidence" value="ECO:0007669"/>
    <property type="project" value="TreeGrafter"/>
</dbReference>
<name>A0A8J3QVA5_9ACTN</name>
<dbReference type="InterPro" id="IPR019800">
    <property type="entry name" value="Glyco_hydro_3_AS"/>
</dbReference>
<dbReference type="InterPro" id="IPR013783">
    <property type="entry name" value="Ig-like_fold"/>
</dbReference>
<organism evidence="6 7">
    <name type="scientific">Rugosimonospora africana</name>
    <dbReference type="NCBI Taxonomy" id="556532"/>
    <lineage>
        <taxon>Bacteria</taxon>
        <taxon>Bacillati</taxon>
        <taxon>Actinomycetota</taxon>
        <taxon>Actinomycetes</taxon>
        <taxon>Micromonosporales</taxon>
        <taxon>Micromonosporaceae</taxon>
        <taxon>Rugosimonospora</taxon>
    </lineage>
</organism>
<evidence type="ECO:0000313" key="6">
    <source>
        <dbReference type="EMBL" id="GIH16433.1"/>
    </source>
</evidence>
<dbReference type="InterPro" id="IPR001764">
    <property type="entry name" value="Glyco_hydro_3_N"/>
</dbReference>
<reference evidence="6" key="1">
    <citation type="submission" date="2021-01" db="EMBL/GenBank/DDBJ databases">
        <title>Whole genome shotgun sequence of Rugosimonospora africana NBRC 104875.</title>
        <authorList>
            <person name="Komaki H."/>
            <person name="Tamura T."/>
        </authorList>
    </citation>
    <scope>NUCLEOTIDE SEQUENCE</scope>
    <source>
        <strain evidence="6">NBRC 104875</strain>
    </source>
</reference>
<comment type="similarity">
    <text evidence="1 3">Belongs to the glycosyl hydrolase 3 family.</text>
</comment>
<dbReference type="PANTHER" id="PTHR30620:SF123">
    <property type="entry name" value="BETA-XYLOSIDASE"/>
    <property type="match status" value="1"/>
</dbReference>